<keyword evidence="2 11" id="KW-0723">Serine/threonine-protein kinase</keyword>
<dbReference type="Proteomes" id="UP000830835">
    <property type="component" value="Unassembled WGS sequence"/>
</dbReference>
<organism evidence="11 12">
    <name type="scientific">Thermostichus vulcanus str. 'Rupite'</name>
    <dbReference type="NCBI Taxonomy" id="2813851"/>
    <lineage>
        <taxon>Bacteria</taxon>
        <taxon>Bacillati</taxon>
        <taxon>Cyanobacteriota</taxon>
        <taxon>Cyanophyceae</taxon>
        <taxon>Thermostichales</taxon>
        <taxon>Thermostichaceae</taxon>
        <taxon>Thermostichus</taxon>
    </lineage>
</organism>
<dbReference type="Pfam" id="PF00069">
    <property type="entry name" value="Pkinase"/>
    <property type="match status" value="1"/>
</dbReference>
<evidence type="ECO:0000256" key="3">
    <source>
        <dbReference type="ARBA" id="ARBA00022679"/>
    </source>
</evidence>
<evidence type="ECO:0000256" key="2">
    <source>
        <dbReference type="ARBA" id="ARBA00022527"/>
    </source>
</evidence>
<feature type="region of interest" description="Disordered" evidence="9">
    <location>
        <begin position="277"/>
        <end position="301"/>
    </location>
</feature>
<keyword evidence="5 11" id="KW-0418">Kinase</keyword>
<dbReference type="PANTHER" id="PTHR24363">
    <property type="entry name" value="SERINE/THREONINE PROTEIN KINASE"/>
    <property type="match status" value="1"/>
</dbReference>
<evidence type="ECO:0000313" key="11">
    <source>
        <dbReference type="EMBL" id="MCJ2544266.1"/>
    </source>
</evidence>
<dbReference type="InterPro" id="IPR011009">
    <property type="entry name" value="Kinase-like_dom_sf"/>
</dbReference>
<dbReference type="InterPro" id="IPR000719">
    <property type="entry name" value="Prot_kinase_dom"/>
</dbReference>
<dbReference type="RefSeq" id="WP_244352643.1">
    <property type="nucleotide sequence ID" value="NZ_JAFIRA010000054.1"/>
</dbReference>
<dbReference type="PROSITE" id="PS50011">
    <property type="entry name" value="PROTEIN_KINASE_DOM"/>
    <property type="match status" value="1"/>
</dbReference>
<proteinExistence type="predicted"/>
<dbReference type="CDD" id="cd14014">
    <property type="entry name" value="STKc_PknB_like"/>
    <property type="match status" value="1"/>
</dbReference>
<dbReference type="Gene3D" id="1.10.510.10">
    <property type="entry name" value="Transferase(Phosphotransferase) domain 1"/>
    <property type="match status" value="1"/>
</dbReference>
<dbReference type="EC" id="2.7.11.1" evidence="1"/>
<evidence type="ECO:0000256" key="5">
    <source>
        <dbReference type="ARBA" id="ARBA00022777"/>
    </source>
</evidence>
<feature type="domain" description="Protein kinase" evidence="10">
    <location>
        <begin position="11"/>
        <end position="271"/>
    </location>
</feature>
<accession>A0ABT0CEQ8</accession>
<dbReference type="SUPFAM" id="SSF56112">
    <property type="entry name" value="Protein kinase-like (PK-like)"/>
    <property type="match status" value="1"/>
</dbReference>
<evidence type="ECO:0000256" key="8">
    <source>
        <dbReference type="ARBA" id="ARBA00048679"/>
    </source>
</evidence>
<keyword evidence="6" id="KW-0067">ATP-binding</keyword>
<dbReference type="GO" id="GO:0004674">
    <property type="term" value="F:protein serine/threonine kinase activity"/>
    <property type="evidence" value="ECO:0007669"/>
    <property type="project" value="UniProtKB-KW"/>
</dbReference>
<evidence type="ECO:0000256" key="6">
    <source>
        <dbReference type="ARBA" id="ARBA00022840"/>
    </source>
</evidence>
<evidence type="ECO:0000256" key="9">
    <source>
        <dbReference type="SAM" id="MobiDB-lite"/>
    </source>
</evidence>
<name>A0ABT0CEQ8_THEVL</name>
<reference evidence="11" key="1">
    <citation type="submission" date="2021-02" db="EMBL/GenBank/DDBJ databases">
        <title>The CRISPR/cas machinery reduction and long-range gene transfer in the hot spring cyanobacterium Synechococcus.</title>
        <authorList>
            <person name="Dvorak P."/>
            <person name="Jahodarova E."/>
            <person name="Hasler P."/>
            <person name="Poulickova A."/>
        </authorList>
    </citation>
    <scope>NUCLEOTIDE SEQUENCE</scope>
    <source>
        <strain evidence="11">Rupite</strain>
    </source>
</reference>
<dbReference type="EMBL" id="JAFIRA010000054">
    <property type="protein sequence ID" value="MCJ2544266.1"/>
    <property type="molecule type" value="Genomic_DNA"/>
</dbReference>
<evidence type="ECO:0000256" key="4">
    <source>
        <dbReference type="ARBA" id="ARBA00022741"/>
    </source>
</evidence>
<comment type="catalytic activity">
    <reaction evidence="8">
        <text>L-seryl-[protein] + ATP = O-phospho-L-seryl-[protein] + ADP + H(+)</text>
        <dbReference type="Rhea" id="RHEA:17989"/>
        <dbReference type="Rhea" id="RHEA-COMP:9863"/>
        <dbReference type="Rhea" id="RHEA-COMP:11604"/>
        <dbReference type="ChEBI" id="CHEBI:15378"/>
        <dbReference type="ChEBI" id="CHEBI:29999"/>
        <dbReference type="ChEBI" id="CHEBI:30616"/>
        <dbReference type="ChEBI" id="CHEBI:83421"/>
        <dbReference type="ChEBI" id="CHEBI:456216"/>
        <dbReference type="EC" id="2.7.11.1"/>
    </reaction>
</comment>
<protein>
    <recommendedName>
        <fullName evidence="1">non-specific serine/threonine protein kinase</fullName>
        <ecNumber evidence="1">2.7.11.1</ecNumber>
    </recommendedName>
</protein>
<evidence type="ECO:0000256" key="7">
    <source>
        <dbReference type="ARBA" id="ARBA00047899"/>
    </source>
</evidence>
<dbReference type="SMART" id="SM00220">
    <property type="entry name" value="S_TKc"/>
    <property type="match status" value="1"/>
</dbReference>
<evidence type="ECO:0000259" key="10">
    <source>
        <dbReference type="PROSITE" id="PS50011"/>
    </source>
</evidence>
<keyword evidence="3" id="KW-0808">Transferase</keyword>
<sequence>MGSSISVASLNWVAENFSCGGFGCTYLVRDQHRPGKPLCVLKQLNPITVSGEAGSPLSAWQELETLSAALLGFQQEAEMLERVGSHPHLPQLLAYFEQDQHHYLVQQFLPGSPLDARPGVRWTAQQAIPFLRQMLAILSHLHQEGIIHRDIKPANILQVGDPEHATYNLVDFGAAVWFGEQPTYSLFIGTEGYAAPEQYEGHPRPNSDLYALGQVTLELLTGQAPSHSGQSSCQVYPLPPALWRLLKKMTEADPNQRYASCEAVLQDLDLIEAEHDPGDEETISKSSAKLGSSPRLHCLTS</sequence>
<evidence type="ECO:0000256" key="1">
    <source>
        <dbReference type="ARBA" id="ARBA00012513"/>
    </source>
</evidence>
<gene>
    <name evidence="11" type="ORF">JX360_15360</name>
</gene>
<comment type="catalytic activity">
    <reaction evidence="7">
        <text>L-threonyl-[protein] + ATP = O-phospho-L-threonyl-[protein] + ADP + H(+)</text>
        <dbReference type="Rhea" id="RHEA:46608"/>
        <dbReference type="Rhea" id="RHEA-COMP:11060"/>
        <dbReference type="Rhea" id="RHEA-COMP:11605"/>
        <dbReference type="ChEBI" id="CHEBI:15378"/>
        <dbReference type="ChEBI" id="CHEBI:30013"/>
        <dbReference type="ChEBI" id="CHEBI:30616"/>
        <dbReference type="ChEBI" id="CHEBI:61977"/>
        <dbReference type="ChEBI" id="CHEBI:456216"/>
        <dbReference type="EC" id="2.7.11.1"/>
    </reaction>
</comment>
<dbReference type="PANTHER" id="PTHR24363:SF0">
    <property type="entry name" value="SERINE_THREONINE KINASE LIKE DOMAIN CONTAINING 1"/>
    <property type="match status" value="1"/>
</dbReference>
<evidence type="ECO:0000313" key="12">
    <source>
        <dbReference type="Proteomes" id="UP000830835"/>
    </source>
</evidence>
<comment type="caution">
    <text evidence="11">The sequence shown here is derived from an EMBL/GenBank/DDBJ whole genome shotgun (WGS) entry which is preliminary data.</text>
</comment>
<keyword evidence="12" id="KW-1185">Reference proteome</keyword>
<keyword evidence="4" id="KW-0547">Nucleotide-binding</keyword>